<name>A0A160IMC9_9BACL</name>
<evidence type="ECO:0000313" key="3">
    <source>
        <dbReference type="Proteomes" id="UP000076623"/>
    </source>
</evidence>
<feature type="region of interest" description="Disordered" evidence="1">
    <location>
        <begin position="1"/>
        <end position="37"/>
    </location>
</feature>
<dbReference type="Proteomes" id="UP000076623">
    <property type="component" value="Chromosome"/>
</dbReference>
<feature type="compositionally biased region" description="Polar residues" evidence="1">
    <location>
        <begin position="1"/>
        <end position="11"/>
    </location>
</feature>
<keyword evidence="3" id="KW-1185">Reference proteome</keyword>
<dbReference type="AlphaFoldDB" id="A0A160IMC9"/>
<proteinExistence type="predicted"/>
<evidence type="ECO:0000313" key="2">
    <source>
        <dbReference type="EMBL" id="ANC76602.1"/>
    </source>
</evidence>
<sequence>MRDSWGTSVSGETLKGAKWQGAHRTPPGKRASGTEIKSLSMHRRKKIGLTDPSYPVIITIKIIF</sequence>
<protein>
    <submittedName>
        <fullName evidence="2">Uncharacterized protein</fullName>
    </submittedName>
</protein>
<dbReference type="EMBL" id="CP015378">
    <property type="protein sequence ID" value="ANC76602.1"/>
    <property type="molecule type" value="Genomic_DNA"/>
</dbReference>
<accession>A0A160IMC9</accession>
<organism evidence="2 3">
    <name type="scientific">Fictibacillus phosphorivorans</name>
    <dbReference type="NCBI Taxonomy" id="1221500"/>
    <lineage>
        <taxon>Bacteria</taxon>
        <taxon>Bacillati</taxon>
        <taxon>Bacillota</taxon>
        <taxon>Bacilli</taxon>
        <taxon>Bacillales</taxon>
        <taxon>Fictibacillaceae</taxon>
        <taxon>Fictibacillus</taxon>
    </lineage>
</organism>
<dbReference type="STRING" id="1221500.ABE65_007240"/>
<gene>
    <name evidence="2" type="ORF">ABE65_007240</name>
</gene>
<reference evidence="2 3" key="1">
    <citation type="submission" date="2016-04" db="EMBL/GenBank/DDBJ databases">
        <title>Complete genome sequence of Fictibacillus phosphorivorans G25-29, a strain toxic to nematodes.</title>
        <authorList>
            <person name="Zheng Z."/>
        </authorList>
    </citation>
    <scope>NUCLEOTIDE SEQUENCE [LARGE SCALE GENOMIC DNA]</scope>
    <source>
        <strain evidence="2 3">G25-29</strain>
    </source>
</reference>
<evidence type="ECO:0000256" key="1">
    <source>
        <dbReference type="SAM" id="MobiDB-lite"/>
    </source>
</evidence>
<dbReference type="KEGG" id="fpn:ABE65_007240"/>